<dbReference type="OrthoDB" id="1999550at2"/>
<dbReference type="RefSeq" id="WP_084235103.1">
    <property type="nucleotide sequence ID" value="NZ_FWXW01000006.1"/>
</dbReference>
<dbReference type="Proteomes" id="UP000192790">
    <property type="component" value="Unassembled WGS sequence"/>
</dbReference>
<dbReference type="SMART" id="SM00822">
    <property type="entry name" value="PKS_KR"/>
    <property type="match status" value="1"/>
</dbReference>
<keyword evidence="5" id="KW-1185">Reference proteome</keyword>
<dbReference type="STRING" id="1122930.SAMN02745168_2431"/>
<name>A0A1W2BWD3_9FIRM</name>
<evidence type="ECO:0000256" key="2">
    <source>
        <dbReference type="ARBA" id="ARBA00023002"/>
    </source>
</evidence>
<evidence type="ECO:0000259" key="3">
    <source>
        <dbReference type="SMART" id="SM00822"/>
    </source>
</evidence>
<accession>A0A1W2BWD3</accession>
<comment type="similarity">
    <text evidence="1">Belongs to the short-chain dehydrogenases/reductases (SDR) family.</text>
</comment>
<dbReference type="InterPro" id="IPR057326">
    <property type="entry name" value="KR_dom"/>
</dbReference>
<dbReference type="PANTHER" id="PTHR42760">
    <property type="entry name" value="SHORT-CHAIN DEHYDROGENASES/REDUCTASES FAMILY MEMBER"/>
    <property type="match status" value="1"/>
</dbReference>
<dbReference type="PRINTS" id="PR00080">
    <property type="entry name" value="SDRFAMILY"/>
</dbReference>
<proteinExistence type="inferred from homology"/>
<gene>
    <name evidence="4" type="ORF">SAMN02745168_2431</name>
</gene>
<reference evidence="4 5" key="1">
    <citation type="submission" date="2017-04" db="EMBL/GenBank/DDBJ databases">
        <authorList>
            <person name="Afonso C.L."/>
            <person name="Miller P.J."/>
            <person name="Scott M.A."/>
            <person name="Spackman E."/>
            <person name="Goraichik I."/>
            <person name="Dimitrov K.M."/>
            <person name="Suarez D.L."/>
            <person name="Swayne D.E."/>
        </authorList>
    </citation>
    <scope>NUCLEOTIDE SEQUENCE [LARGE SCALE GENOMIC DNA]</scope>
    <source>
        <strain evidence="4 5">DSM 12816</strain>
    </source>
</reference>
<dbReference type="GO" id="GO:0016616">
    <property type="term" value="F:oxidoreductase activity, acting on the CH-OH group of donors, NAD or NADP as acceptor"/>
    <property type="evidence" value="ECO:0007669"/>
    <property type="project" value="TreeGrafter"/>
</dbReference>
<organism evidence="4 5">
    <name type="scientific">Papillibacter cinnamivorans DSM 12816</name>
    <dbReference type="NCBI Taxonomy" id="1122930"/>
    <lineage>
        <taxon>Bacteria</taxon>
        <taxon>Bacillati</taxon>
        <taxon>Bacillota</taxon>
        <taxon>Clostridia</taxon>
        <taxon>Eubacteriales</taxon>
        <taxon>Oscillospiraceae</taxon>
        <taxon>Papillibacter</taxon>
    </lineage>
</organism>
<protein>
    <submittedName>
        <fullName evidence="4">2-deoxy-D-gluconate 3-dehydrogenase</fullName>
    </submittedName>
</protein>
<dbReference type="GO" id="GO:0008206">
    <property type="term" value="P:bile acid metabolic process"/>
    <property type="evidence" value="ECO:0007669"/>
    <property type="project" value="UniProtKB-ARBA"/>
</dbReference>
<dbReference type="SUPFAM" id="SSF51735">
    <property type="entry name" value="NAD(P)-binding Rossmann-fold domains"/>
    <property type="match status" value="1"/>
</dbReference>
<dbReference type="Gene3D" id="3.40.50.720">
    <property type="entry name" value="NAD(P)-binding Rossmann-like Domain"/>
    <property type="match status" value="1"/>
</dbReference>
<feature type="domain" description="Ketoreductase" evidence="3">
    <location>
        <begin position="13"/>
        <end position="184"/>
    </location>
</feature>
<dbReference type="InterPro" id="IPR020904">
    <property type="entry name" value="Sc_DH/Rdtase_CS"/>
</dbReference>
<dbReference type="NCBIfam" id="NF005559">
    <property type="entry name" value="PRK07231.1"/>
    <property type="match status" value="1"/>
</dbReference>
<dbReference type="PROSITE" id="PS00061">
    <property type="entry name" value="ADH_SHORT"/>
    <property type="match status" value="1"/>
</dbReference>
<evidence type="ECO:0000313" key="5">
    <source>
        <dbReference type="Proteomes" id="UP000192790"/>
    </source>
</evidence>
<sequence length="258" mass="27046">MNLEKNGAELEGKVAIVTGSTRGIGRAIAEALAGAGASVVVTSRNQQDCDRTAAELETLGHSALGISIDASVPERVQTLVAKTTEHFGRLDILVNNAGIGGEEKPILDMTETEWDKTLSINLKGAYFTAQAAARQMKAQGTGGRIVNIVSLAGILAPKYASPYSAAKAGLMHLTKIMANEWARYGIRVNAVAPGYIETDMTRDLMADEKNAKAVMSKIALRRFGKASDVAGAVLFLVSGASDYVTGVTIPVDGGMHAV</sequence>
<dbReference type="EMBL" id="FWXW01000006">
    <property type="protein sequence ID" value="SMC77054.1"/>
    <property type="molecule type" value="Genomic_DNA"/>
</dbReference>
<dbReference type="InterPro" id="IPR002347">
    <property type="entry name" value="SDR_fam"/>
</dbReference>
<dbReference type="GO" id="GO:0048038">
    <property type="term" value="F:quinone binding"/>
    <property type="evidence" value="ECO:0007669"/>
    <property type="project" value="TreeGrafter"/>
</dbReference>
<dbReference type="CDD" id="cd05233">
    <property type="entry name" value="SDR_c"/>
    <property type="match status" value="1"/>
</dbReference>
<dbReference type="AlphaFoldDB" id="A0A1W2BWD3"/>
<dbReference type="PRINTS" id="PR00081">
    <property type="entry name" value="GDHRDH"/>
</dbReference>
<evidence type="ECO:0000313" key="4">
    <source>
        <dbReference type="EMBL" id="SMC77054.1"/>
    </source>
</evidence>
<dbReference type="PANTHER" id="PTHR42760:SF133">
    <property type="entry name" value="3-OXOACYL-[ACYL-CARRIER-PROTEIN] REDUCTASE"/>
    <property type="match status" value="1"/>
</dbReference>
<dbReference type="Pfam" id="PF13561">
    <property type="entry name" value="adh_short_C2"/>
    <property type="match status" value="1"/>
</dbReference>
<dbReference type="FunFam" id="3.40.50.720:FF:000084">
    <property type="entry name" value="Short-chain dehydrogenase reductase"/>
    <property type="match status" value="1"/>
</dbReference>
<dbReference type="GO" id="GO:0006633">
    <property type="term" value="P:fatty acid biosynthetic process"/>
    <property type="evidence" value="ECO:0007669"/>
    <property type="project" value="TreeGrafter"/>
</dbReference>
<keyword evidence="2" id="KW-0560">Oxidoreductase</keyword>
<evidence type="ECO:0000256" key="1">
    <source>
        <dbReference type="ARBA" id="ARBA00006484"/>
    </source>
</evidence>
<dbReference type="InterPro" id="IPR036291">
    <property type="entry name" value="NAD(P)-bd_dom_sf"/>
</dbReference>